<feature type="region of interest" description="Disordered" evidence="1">
    <location>
        <begin position="34"/>
        <end position="57"/>
    </location>
</feature>
<proteinExistence type="predicted"/>
<dbReference type="Proteomes" id="UP001295469">
    <property type="component" value="Chromosome C07"/>
</dbReference>
<evidence type="ECO:0000256" key="1">
    <source>
        <dbReference type="SAM" id="MobiDB-lite"/>
    </source>
</evidence>
<reference evidence="2" key="1">
    <citation type="submission" date="2021-01" db="EMBL/GenBank/DDBJ databases">
        <authorList>
            <consortium name="Genoscope - CEA"/>
            <person name="William W."/>
        </authorList>
    </citation>
    <scope>NUCLEOTIDE SEQUENCE</scope>
</reference>
<name>A0A816MPW5_BRANA</name>
<dbReference type="AlphaFoldDB" id="A0A816MPW5"/>
<protein>
    <submittedName>
        <fullName evidence="2">(rape) hypothetical protein</fullName>
    </submittedName>
</protein>
<dbReference type="EMBL" id="HG994371">
    <property type="protein sequence ID" value="CAF2006103.1"/>
    <property type="molecule type" value="Genomic_DNA"/>
</dbReference>
<sequence length="57" mass="6391">MGSSKKSQVGRGLDTNGSKWVIAEISIGASLKRVKTKLKRPERETEGEEEEHYSRSE</sequence>
<organism evidence="2">
    <name type="scientific">Brassica napus</name>
    <name type="common">Rape</name>
    <dbReference type="NCBI Taxonomy" id="3708"/>
    <lineage>
        <taxon>Eukaryota</taxon>
        <taxon>Viridiplantae</taxon>
        <taxon>Streptophyta</taxon>
        <taxon>Embryophyta</taxon>
        <taxon>Tracheophyta</taxon>
        <taxon>Spermatophyta</taxon>
        <taxon>Magnoliopsida</taxon>
        <taxon>eudicotyledons</taxon>
        <taxon>Gunneridae</taxon>
        <taxon>Pentapetalae</taxon>
        <taxon>rosids</taxon>
        <taxon>malvids</taxon>
        <taxon>Brassicales</taxon>
        <taxon>Brassicaceae</taxon>
        <taxon>Brassiceae</taxon>
        <taxon>Brassica</taxon>
    </lineage>
</organism>
<gene>
    <name evidence="2" type="ORF">DARMORV10_C07P36790.1</name>
</gene>
<accession>A0A816MPW5</accession>
<evidence type="ECO:0000313" key="2">
    <source>
        <dbReference type="EMBL" id="CAF2006103.1"/>
    </source>
</evidence>